<dbReference type="SUPFAM" id="SSF141086">
    <property type="entry name" value="Agglutinin HPA-like"/>
    <property type="match status" value="1"/>
</dbReference>
<dbReference type="InterPro" id="IPR019019">
    <property type="entry name" value="H-type_lectin_domain"/>
</dbReference>
<evidence type="ECO:0000313" key="3">
    <source>
        <dbReference type="Proteomes" id="UP000762676"/>
    </source>
</evidence>
<dbReference type="GO" id="GO:0007155">
    <property type="term" value="P:cell adhesion"/>
    <property type="evidence" value="ECO:0007669"/>
    <property type="project" value="InterPro"/>
</dbReference>
<organism evidence="2 3">
    <name type="scientific">Elysia marginata</name>
    <dbReference type="NCBI Taxonomy" id="1093978"/>
    <lineage>
        <taxon>Eukaryota</taxon>
        <taxon>Metazoa</taxon>
        <taxon>Spiralia</taxon>
        <taxon>Lophotrochozoa</taxon>
        <taxon>Mollusca</taxon>
        <taxon>Gastropoda</taxon>
        <taxon>Heterobranchia</taxon>
        <taxon>Euthyneura</taxon>
        <taxon>Panpulmonata</taxon>
        <taxon>Sacoglossa</taxon>
        <taxon>Placobranchoidea</taxon>
        <taxon>Plakobranchidae</taxon>
        <taxon>Elysia</taxon>
    </lineage>
</organism>
<protein>
    <recommendedName>
        <fullName evidence="1">H-type lectin domain-containing protein</fullName>
    </recommendedName>
</protein>
<reference evidence="2 3" key="1">
    <citation type="journal article" date="2021" name="Elife">
        <title>Chloroplast acquisition without the gene transfer in kleptoplastic sea slugs, Plakobranchus ocellatus.</title>
        <authorList>
            <person name="Maeda T."/>
            <person name="Takahashi S."/>
            <person name="Yoshida T."/>
            <person name="Shimamura S."/>
            <person name="Takaki Y."/>
            <person name="Nagai Y."/>
            <person name="Toyoda A."/>
            <person name="Suzuki Y."/>
            <person name="Arimoto A."/>
            <person name="Ishii H."/>
            <person name="Satoh N."/>
            <person name="Nishiyama T."/>
            <person name="Hasebe M."/>
            <person name="Maruyama T."/>
            <person name="Minagawa J."/>
            <person name="Obokata J."/>
            <person name="Shigenobu S."/>
        </authorList>
    </citation>
    <scope>NUCLEOTIDE SEQUENCE [LARGE SCALE GENOMIC DNA]</scope>
</reference>
<comment type="caution">
    <text evidence="2">The sequence shown here is derived from an EMBL/GenBank/DDBJ whole genome shotgun (WGS) entry which is preliminary data.</text>
</comment>
<dbReference type="Gene3D" id="2.60.40.2080">
    <property type="match status" value="1"/>
</dbReference>
<name>A0AAV4H2X8_9GAST</name>
<sequence>MAVTAEQIALNSIVSLIKMNVKEIDRLNSRLERVGLNPKEAPSQTAVVPCIISDKDFDQEDDQGNKYKKVKVTFEQAYSKKPEVLAAIRRLDIPKESDHKFEVRVEDVNATDFNLVCLKRGGNETVVDYASVSYLSVPKV</sequence>
<keyword evidence="3" id="KW-1185">Reference proteome</keyword>
<dbReference type="AlphaFoldDB" id="A0AAV4H2X8"/>
<accession>A0AAV4H2X8</accession>
<feature type="domain" description="H-type lectin" evidence="1">
    <location>
        <begin position="70"/>
        <end position="135"/>
    </location>
</feature>
<gene>
    <name evidence="2" type="ORF">ElyMa_002598900</name>
</gene>
<dbReference type="GO" id="GO:0030246">
    <property type="term" value="F:carbohydrate binding"/>
    <property type="evidence" value="ECO:0007669"/>
    <property type="project" value="InterPro"/>
</dbReference>
<dbReference type="Proteomes" id="UP000762676">
    <property type="component" value="Unassembled WGS sequence"/>
</dbReference>
<evidence type="ECO:0000313" key="2">
    <source>
        <dbReference type="EMBL" id="GFR91696.1"/>
    </source>
</evidence>
<dbReference type="EMBL" id="BMAT01005360">
    <property type="protein sequence ID" value="GFR91696.1"/>
    <property type="molecule type" value="Genomic_DNA"/>
</dbReference>
<proteinExistence type="predicted"/>
<evidence type="ECO:0000259" key="1">
    <source>
        <dbReference type="Pfam" id="PF09458"/>
    </source>
</evidence>
<dbReference type="InterPro" id="IPR037221">
    <property type="entry name" value="H-type_lectin_dom_sf"/>
</dbReference>
<dbReference type="Pfam" id="PF09458">
    <property type="entry name" value="H_lectin"/>
    <property type="match status" value="1"/>
</dbReference>